<organism evidence="1 2">
    <name type="scientific">Tetrapyrgos nigripes</name>
    <dbReference type="NCBI Taxonomy" id="182062"/>
    <lineage>
        <taxon>Eukaryota</taxon>
        <taxon>Fungi</taxon>
        <taxon>Dikarya</taxon>
        <taxon>Basidiomycota</taxon>
        <taxon>Agaricomycotina</taxon>
        <taxon>Agaricomycetes</taxon>
        <taxon>Agaricomycetidae</taxon>
        <taxon>Agaricales</taxon>
        <taxon>Marasmiineae</taxon>
        <taxon>Marasmiaceae</taxon>
        <taxon>Tetrapyrgos</taxon>
    </lineage>
</organism>
<gene>
    <name evidence="1" type="ORF">D9758_007892</name>
</gene>
<name>A0A8H5D4H8_9AGAR</name>
<reference evidence="1 2" key="1">
    <citation type="journal article" date="2020" name="ISME J.">
        <title>Uncovering the hidden diversity of litter-decomposition mechanisms in mushroom-forming fungi.</title>
        <authorList>
            <person name="Floudas D."/>
            <person name="Bentzer J."/>
            <person name="Ahren D."/>
            <person name="Johansson T."/>
            <person name="Persson P."/>
            <person name="Tunlid A."/>
        </authorList>
    </citation>
    <scope>NUCLEOTIDE SEQUENCE [LARGE SCALE GENOMIC DNA]</scope>
    <source>
        <strain evidence="1 2">CBS 291.85</strain>
    </source>
</reference>
<comment type="caution">
    <text evidence="1">The sequence shown here is derived from an EMBL/GenBank/DDBJ whole genome shotgun (WGS) entry which is preliminary data.</text>
</comment>
<evidence type="ECO:0000313" key="1">
    <source>
        <dbReference type="EMBL" id="KAF5352944.1"/>
    </source>
</evidence>
<sequence length="143" mass="15708">MPDLPRLLEGPVAHDPIPTCSPASQVNLTTAWTVAAIYLADNATFGTLYSSPNDASPLLMPPCFPHLPSSDTPPEIVKSIFEAFTRHITCELCLKNRDKRIDEIVAAWAELQESPVGSQYLFSFPFRWRTGVNFNSKSGGGSR</sequence>
<accession>A0A8H5D4H8</accession>
<dbReference type="AlphaFoldDB" id="A0A8H5D4H8"/>
<proteinExistence type="predicted"/>
<dbReference type="EMBL" id="JAACJM010000065">
    <property type="protein sequence ID" value="KAF5352944.1"/>
    <property type="molecule type" value="Genomic_DNA"/>
</dbReference>
<evidence type="ECO:0000313" key="2">
    <source>
        <dbReference type="Proteomes" id="UP000559256"/>
    </source>
</evidence>
<keyword evidence="2" id="KW-1185">Reference proteome</keyword>
<protein>
    <submittedName>
        <fullName evidence="1">Uncharacterized protein</fullName>
    </submittedName>
</protein>
<dbReference type="Proteomes" id="UP000559256">
    <property type="component" value="Unassembled WGS sequence"/>
</dbReference>